<accession>H3KEU9</accession>
<evidence type="ECO:0000256" key="1">
    <source>
        <dbReference type="ARBA" id="ARBA00010645"/>
    </source>
</evidence>
<dbReference type="HAMAP" id="MF_00460">
    <property type="entry name" value="UPF0125_RnfH"/>
    <property type="match status" value="1"/>
</dbReference>
<gene>
    <name evidence="4" type="ORF">HMPREF9440_01264</name>
</gene>
<organism evidence="4 5">
    <name type="scientific">Sutterella parvirubra YIT 11816</name>
    <dbReference type="NCBI Taxonomy" id="762967"/>
    <lineage>
        <taxon>Bacteria</taxon>
        <taxon>Pseudomonadati</taxon>
        <taxon>Pseudomonadota</taxon>
        <taxon>Betaproteobacteria</taxon>
        <taxon>Burkholderiales</taxon>
        <taxon>Sutterellaceae</taxon>
        <taxon>Sutterella</taxon>
    </lineage>
</organism>
<protein>
    <recommendedName>
        <fullName evidence="2">UPF0125 protein HMPREF9440_01264</fullName>
    </recommendedName>
</protein>
<evidence type="ECO:0000313" key="4">
    <source>
        <dbReference type="EMBL" id="EHY31351.1"/>
    </source>
</evidence>
<dbReference type="EMBL" id="AFBQ01000175">
    <property type="protein sequence ID" value="EHY31351.1"/>
    <property type="molecule type" value="Genomic_DNA"/>
</dbReference>
<sequence>MQITIATVRAEGLTTQTAEVPAGATVAQALRAAGVTLREGWGLARWGRRCREEDVLEEGDRLDIAAPLLCDPKKARRERAERQGDVRTVTCGRHGSKKTRGE</sequence>
<comment type="caution">
    <text evidence="4">The sequence shown here is derived from an EMBL/GenBank/DDBJ whole genome shotgun (WGS) entry which is preliminary data.</text>
</comment>
<dbReference type="Proteomes" id="UP000004956">
    <property type="component" value="Unassembled WGS sequence"/>
</dbReference>
<evidence type="ECO:0000256" key="2">
    <source>
        <dbReference type="HAMAP-Rule" id="MF_00460"/>
    </source>
</evidence>
<reference evidence="4 5" key="1">
    <citation type="submission" date="2011-11" db="EMBL/GenBank/DDBJ databases">
        <authorList>
            <person name="Weinstock G."/>
            <person name="Sodergren E."/>
            <person name="Clifton S."/>
            <person name="Fulton L."/>
            <person name="Fulton B."/>
            <person name="Courtney L."/>
            <person name="Fronick C."/>
            <person name="Harrison M."/>
            <person name="Strong C."/>
            <person name="Farmer C."/>
            <person name="Delahaunty K."/>
            <person name="Markovic C."/>
            <person name="Hall O."/>
            <person name="Minx P."/>
            <person name="Tomlinson C."/>
            <person name="Mitreva M."/>
            <person name="Hou S."/>
            <person name="Chen J."/>
            <person name="Wollam A."/>
            <person name="Pepin K.H."/>
            <person name="Johnson M."/>
            <person name="Bhonagiri V."/>
            <person name="Zhang X."/>
            <person name="Suruliraj S."/>
            <person name="Warren W."/>
            <person name="Chinwalla A."/>
            <person name="Mardis E.R."/>
            <person name="Wilson R.K."/>
        </authorList>
    </citation>
    <scope>NUCLEOTIDE SEQUENCE [LARGE SCALE GENOMIC DNA]</scope>
    <source>
        <strain evidence="4 5">YIT 11816</strain>
    </source>
</reference>
<dbReference type="HOGENOM" id="CLU_150721_0_1_4"/>
<proteinExistence type="inferred from homology"/>
<dbReference type="AlphaFoldDB" id="H3KEU9"/>
<name>H3KEU9_9BURK</name>
<dbReference type="STRING" id="762967.HMPREF9440_01264"/>
<evidence type="ECO:0000256" key="3">
    <source>
        <dbReference type="SAM" id="MobiDB-lite"/>
    </source>
</evidence>
<evidence type="ECO:0000313" key="5">
    <source>
        <dbReference type="Proteomes" id="UP000004956"/>
    </source>
</evidence>
<feature type="region of interest" description="Disordered" evidence="3">
    <location>
        <begin position="74"/>
        <end position="102"/>
    </location>
</feature>
<dbReference type="PATRIC" id="fig|762967.3.peg.997"/>
<comment type="similarity">
    <text evidence="1 2">Belongs to the UPF0125 (RnfH) family.</text>
</comment>
<dbReference type="SUPFAM" id="SSF54285">
    <property type="entry name" value="MoaD/ThiS"/>
    <property type="match status" value="1"/>
</dbReference>
<dbReference type="InterPro" id="IPR005346">
    <property type="entry name" value="RnfH"/>
</dbReference>
<dbReference type="Gene3D" id="3.10.20.280">
    <property type="entry name" value="RnfH-like"/>
    <property type="match status" value="1"/>
</dbReference>
<keyword evidence="5" id="KW-1185">Reference proteome</keyword>
<dbReference type="InterPro" id="IPR016155">
    <property type="entry name" value="Mopterin_synth/thiamin_S_b"/>
</dbReference>
<dbReference type="Pfam" id="PF03658">
    <property type="entry name" value="Ub-RnfH"/>
    <property type="match status" value="1"/>
</dbReference>
<dbReference type="RefSeq" id="WP_008542147.1">
    <property type="nucleotide sequence ID" value="NZ_JH604955.1"/>
</dbReference>
<dbReference type="OrthoDB" id="9796575at2"/>
<dbReference type="InterPro" id="IPR037021">
    <property type="entry name" value="RnfH_sf"/>
</dbReference>